<dbReference type="PANTHER" id="PTHR43373:SF1">
    <property type="entry name" value="NA(+)_H(+) ANTIPORTER SUBUNIT A"/>
    <property type="match status" value="1"/>
</dbReference>
<reference evidence="15 16" key="1">
    <citation type="submission" date="2020-12" db="EMBL/GenBank/DDBJ databases">
        <title>Salegentibacter orientalis sp. nov., isolated from costal sediment.</title>
        <authorList>
            <person name="Lian F.-B."/>
        </authorList>
    </citation>
    <scope>NUCLEOTIDE SEQUENCE [LARGE SCALE GENOMIC DNA]</scope>
    <source>
        <strain evidence="15 16">F60176</strain>
    </source>
</reference>
<feature type="domain" description="MrpA C-terminal/MbhE" evidence="14">
    <location>
        <begin position="680"/>
        <end position="759"/>
    </location>
</feature>
<dbReference type="NCBIfam" id="NF009287">
    <property type="entry name" value="PRK12647.1"/>
    <property type="match status" value="1"/>
</dbReference>
<keyword evidence="2" id="KW-0813">Transport</keyword>
<dbReference type="Pfam" id="PF00662">
    <property type="entry name" value="Proton_antipo_N"/>
    <property type="match status" value="1"/>
</dbReference>
<feature type="transmembrane region" description="Helical" evidence="10">
    <location>
        <begin position="564"/>
        <end position="584"/>
    </location>
</feature>
<evidence type="ECO:0000256" key="3">
    <source>
        <dbReference type="ARBA" id="ARBA00022449"/>
    </source>
</evidence>
<evidence type="ECO:0000256" key="10">
    <source>
        <dbReference type="SAM" id="Phobius"/>
    </source>
</evidence>
<name>A0ABS0TEE2_9FLAO</name>
<keyword evidence="6 10" id="KW-1133">Transmembrane helix</keyword>
<evidence type="ECO:0000259" key="11">
    <source>
        <dbReference type="Pfam" id="PF00361"/>
    </source>
</evidence>
<dbReference type="Pfam" id="PF13244">
    <property type="entry name" value="MbhD"/>
    <property type="match status" value="1"/>
</dbReference>
<feature type="transmembrane region" description="Helical" evidence="10">
    <location>
        <begin position="28"/>
        <end position="46"/>
    </location>
</feature>
<keyword evidence="4" id="KW-1003">Cell membrane</keyword>
<feature type="transmembrane region" description="Helical" evidence="10">
    <location>
        <begin position="362"/>
        <end position="381"/>
    </location>
</feature>
<dbReference type="Pfam" id="PF00361">
    <property type="entry name" value="Proton_antipo_M"/>
    <property type="match status" value="1"/>
</dbReference>
<keyword evidence="16" id="KW-1185">Reference proteome</keyword>
<dbReference type="PANTHER" id="PTHR43373">
    <property type="entry name" value="NA(+)/H(+) ANTIPORTER SUBUNIT"/>
    <property type="match status" value="1"/>
</dbReference>
<keyword evidence="3" id="KW-0050">Antiport</keyword>
<dbReference type="InterPro" id="IPR046806">
    <property type="entry name" value="MrpA_C/MbhE"/>
</dbReference>
<dbReference type="Proteomes" id="UP000635665">
    <property type="component" value="Unassembled WGS sequence"/>
</dbReference>
<evidence type="ECO:0000256" key="4">
    <source>
        <dbReference type="ARBA" id="ARBA00022475"/>
    </source>
</evidence>
<feature type="transmembrane region" description="Helical" evidence="10">
    <location>
        <begin position="647"/>
        <end position="665"/>
    </location>
</feature>
<dbReference type="EMBL" id="JAEHNY010000003">
    <property type="protein sequence ID" value="MBI6119342.1"/>
    <property type="molecule type" value="Genomic_DNA"/>
</dbReference>
<comment type="subcellular location">
    <subcellularLocation>
        <location evidence="1">Cell membrane</location>
        <topology evidence="1">Multi-pass membrane protein</topology>
    </subcellularLocation>
    <subcellularLocation>
        <location evidence="9">Membrane</location>
        <topology evidence="9">Multi-pass membrane protein</topology>
    </subcellularLocation>
</comment>
<evidence type="ECO:0000256" key="9">
    <source>
        <dbReference type="RuleBase" id="RU000320"/>
    </source>
</evidence>
<dbReference type="InterPro" id="IPR050616">
    <property type="entry name" value="CPA3_Na-H_Antiporter_A"/>
</dbReference>
<feature type="transmembrane region" description="Helical" evidence="10">
    <location>
        <begin position="741"/>
        <end position="760"/>
    </location>
</feature>
<feature type="transmembrane region" description="Helical" evidence="10">
    <location>
        <begin position="159"/>
        <end position="182"/>
    </location>
</feature>
<organism evidence="15 16">
    <name type="scientific">Salegentibacter maritimus</name>
    <dbReference type="NCBI Taxonomy" id="2794347"/>
    <lineage>
        <taxon>Bacteria</taxon>
        <taxon>Pseudomonadati</taxon>
        <taxon>Bacteroidota</taxon>
        <taxon>Flavobacteriia</taxon>
        <taxon>Flavobacteriales</taxon>
        <taxon>Flavobacteriaceae</taxon>
        <taxon>Salegentibacter</taxon>
    </lineage>
</organism>
<keyword evidence="7" id="KW-0406">Ion transport</keyword>
<feature type="transmembrane region" description="Helical" evidence="10">
    <location>
        <begin position="495"/>
        <end position="516"/>
    </location>
</feature>
<evidence type="ECO:0000256" key="6">
    <source>
        <dbReference type="ARBA" id="ARBA00022989"/>
    </source>
</evidence>
<evidence type="ECO:0000256" key="7">
    <source>
        <dbReference type="ARBA" id="ARBA00023065"/>
    </source>
</evidence>
<feature type="transmembrane region" description="Helical" evidence="10">
    <location>
        <begin position="685"/>
        <end position="703"/>
    </location>
</feature>
<feature type="transmembrane region" description="Helical" evidence="10">
    <location>
        <begin position="445"/>
        <end position="468"/>
    </location>
</feature>
<feature type="transmembrane region" description="Helical" evidence="10">
    <location>
        <begin position="621"/>
        <end position="641"/>
    </location>
</feature>
<keyword evidence="8 10" id="KW-0472">Membrane</keyword>
<evidence type="ECO:0000259" key="13">
    <source>
        <dbReference type="Pfam" id="PF13244"/>
    </source>
</evidence>
<evidence type="ECO:0000256" key="5">
    <source>
        <dbReference type="ARBA" id="ARBA00022692"/>
    </source>
</evidence>
<feature type="transmembrane region" description="Helical" evidence="10">
    <location>
        <begin position="296"/>
        <end position="314"/>
    </location>
</feature>
<feature type="domain" description="NADH-Ubiquinone oxidoreductase (complex I) chain 5 N-terminal" evidence="12">
    <location>
        <begin position="63"/>
        <end position="108"/>
    </location>
</feature>
<feature type="transmembrane region" description="Helical" evidence="10">
    <location>
        <begin position="320"/>
        <end position="341"/>
    </location>
</feature>
<dbReference type="Pfam" id="PF20501">
    <property type="entry name" value="MbhE"/>
    <property type="match status" value="1"/>
</dbReference>
<dbReference type="InterPro" id="IPR001516">
    <property type="entry name" value="Proton_antipo_N"/>
</dbReference>
<dbReference type="InterPro" id="IPR001750">
    <property type="entry name" value="ND/Mrp_TM"/>
</dbReference>
<sequence length="769" mass="83685">MLTAILLGFLFALFLVFTGKFFRGKMAILSALIPAGLFAYFASFIPKISSGEIISRTYQWVPAFGVDLSFKLDGLSLLFSLMITGIGFLVFAYTASYLRGHKYLDRFYGYLSLFMAAMLGLVLSDNLISMFVFWELTSISSFFLIGFNNTNPASRKSALTALGITGFGGFSLLAGALLLGSISGTYSISEMLSMKEAIAGSEYYILAVIFIFVAAFTKSAQFPFHFWLPGAMKAPTPVSTYLHSATMVKAGIYLLMRFTPVLGDQEFWNTTLIIVGGVTMVYSAVHALFRIDLKGVLAYSTISALGILVFLIGLGSKDAFLAASVFIIVHALYKATLFLVTGIIDHQTGTRDVTKLAGLRKIMMPVAIAGILAAISSAGIPPTVGFLGKELTYEASLHAEAFIVVIVVAIVLTKILLLWAGFVAGIKPFTGKLPEEYTNVKAPDFLMWGPAIILAVLGLIFGIFPMIIESALVKPVVSALGADASEYHLALWHGFNTVLLLSAITIAVGVLLYFLVKPSVKLENKIGKLEFISPKSILEKGTHYFNVFSAFWTNVFQNGYLRNYVTTIVLFLVVLVSYIMFGSSRVVIDHTQLSQVTAYELVVALILIAGVFYTVFTKSRLAAVAAMGVVGLAICLIFVFYSAPDLAMTQFSIDTLTVILFVLVLYRLPKYLTLSDYKMRIRDGVLSAALGTVICLLALQVLAEPTNSEVGDFYAKNAYIMAHGKNVVNVILVDFRGIDTFMEISVLAIAAIGVFGLLKLRLKSTDRSQ</sequence>
<feature type="transmembrane region" description="Helical" evidence="10">
    <location>
        <begin position="401"/>
        <end position="424"/>
    </location>
</feature>
<evidence type="ECO:0000256" key="2">
    <source>
        <dbReference type="ARBA" id="ARBA00022448"/>
    </source>
</evidence>
<evidence type="ECO:0000259" key="14">
    <source>
        <dbReference type="Pfam" id="PF20501"/>
    </source>
</evidence>
<keyword evidence="5 9" id="KW-0812">Transmembrane</keyword>
<evidence type="ECO:0000313" key="16">
    <source>
        <dbReference type="Proteomes" id="UP000635665"/>
    </source>
</evidence>
<evidence type="ECO:0000256" key="1">
    <source>
        <dbReference type="ARBA" id="ARBA00004651"/>
    </source>
</evidence>
<evidence type="ECO:0000313" key="15">
    <source>
        <dbReference type="EMBL" id="MBI6119342.1"/>
    </source>
</evidence>
<feature type="transmembrane region" description="Helical" evidence="10">
    <location>
        <begin position="596"/>
        <end position="616"/>
    </location>
</feature>
<proteinExistence type="predicted"/>
<protein>
    <submittedName>
        <fullName evidence="15">Monovalent cation/H+ antiporter subunit A</fullName>
    </submittedName>
</protein>
<evidence type="ECO:0000256" key="8">
    <source>
        <dbReference type="ARBA" id="ARBA00023136"/>
    </source>
</evidence>
<dbReference type="InterPro" id="IPR025383">
    <property type="entry name" value="MrpA_C/MbhD"/>
</dbReference>
<evidence type="ECO:0000259" key="12">
    <source>
        <dbReference type="Pfam" id="PF00662"/>
    </source>
</evidence>
<feature type="transmembrane region" description="Helical" evidence="10">
    <location>
        <begin position="267"/>
        <end position="289"/>
    </location>
</feature>
<feature type="domain" description="MrpA C-terminal/MbhD" evidence="13">
    <location>
        <begin position="605"/>
        <end position="670"/>
    </location>
</feature>
<feature type="transmembrane region" description="Helical" evidence="10">
    <location>
        <begin position="107"/>
        <end position="124"/>
    </location>
</feature>
<feature type="transmembrane region" description="Helical" evidence="10">
    <location>
        <begin position="203"/>
        <end position="224"/>
    </location>
</feature>
<gene>
    <name evidence="15" type="ORF">I6U50_04810</name>
</gene>
<feature type="domain" description="NADH:quinone oxidoreductase/Mrp antiporter transmembrane" evidence="11">
    <location>
        <begin position="124"/>
        <end position="413"/>
    </location>
</feature>
<dbReference type="RefSeq" id="WP_198638035.1">
    <property type="nucleotide sequence ID" value="NZ_JAEHNY010000003.1"/>
</dbReference>
<accession>A0ABS0TEE2</accession>
<feature type="transmembrane region" description="Helical" evidence="10">
    <location>
        <begin position="75"/>
        <end position="95"/>
    </location>
</feature>
<comment type="caution">
    <text evidence="15">The sequence shown here is derived from an EMBL/GenBank/DDBJ whole genome shotgun (WGS) entry which is preliminary data.</text>
</comment>
<dbReference type="PRINTS" id="PR01434">
    <property type="entry name" value="NADHDHGNASE5"/>
</dbReference>